<dbReference type="Pfam" id="PF03332">
    <property type="entry name" value="PMM"/>
    <property type="match status" value="1"/>
</dbReference>
<reference evidence="14 15" key="1">
    <citation type="submission" date="2015-01" db="EMBL/GenBank/DDBJ databases">
        <title>The Genome Sequence of Cladophialophora immunda CBS83496.</title>
        <authorList>
            <consortium name="The Broad Institute Genomics Platform"/>
            <person name="Cuomo C."/>
            <person name="de Hoog S."/>
            <person name="Gorbushina A."/>
            <person name="Stielow B."/>
            <person name="Teixiera M."/>
            <person name="Abouelleil A."/>
            <person name="Chapman S.B."/>
            <person name="Priest M."/>
            <person name="Young S.K."/>
            <person name="Wortman J."/>
            <person name="Nusbaum C."/>
            <person name="Birren B."/>
        </authorList>
    </citation>
    <scope>NUCLEOTIDE SEQUENCE [LARGE SCALE GENOMIC DNA]</scope>
    <source>
        <strain evidence="14 15">CBS 83496</strain>
    </source>
</reference>
<dbReference type="PANTHER" id="PTHR10466:SF0">
    <property type="entry name" value="PHOSPHOMANNOMUTASE"/>
    <property type="match status" value="1"/>
</dbReference>
<organism evidence="14 15">
    <name type="scientific">Cladophialophora immunda</name>
    <dbReference type="NCBI Taxonomy" id="569365"/>
    <lineage>
        <taxon>Eukaryota</taxon>
        <taxon>Fungi</taxon>
        <taxon>Dikarya</taxon>
        <taxon>Ascomycota</taxon>
        <taxon>Pezizomycotina</taxon>
        <taxon>Eurotiomycetes</taxon>
        <taxon>Chaetothyriomycetidae</taxon>
        <taxon>Chaetothyriales</taxon>
        <taxon>Herpotrichiellaceae</taxon>
        <taxon>Cladophialophora</taxon>
    </lineage>
</organism>
<evidence type="ECO:0000256" key="11">
    <source>
        <dbReference type="PIRSR" id="PIRSR605002-2"/>
    </source>
</evidence>
<keyword evidence="15" id="KW-1185">Reference proteome</keyword>
<feature type="active site" description="Proton donor/acceptor" evidence="10">
    <location>
        <position position="23"/>
    </location>
</feature>
<comment type="catalytic activity">
    <reaction evidence="13">
        <text>alpha-D-mannose 1-phosphate = D-mannose 6-phosphate</text>
        <dbReference type="Rhea" id="RHEA:11140"/>
        <dbReference type="ChEBI" id="CHEBI:58409"/>
        <dbReference type="ChEBI" id="CHEBI:58735"/>
        <dbReference type="EC" id="5.4.2.8"/>
    </reaction>
</comment>
<dbReference type="Proteomes" id="UP000054466">
    <property type="component" value="Unassembled WGS sequence"/>
</dbReference>
<dbReference type="GO" id="GO:0006013">
    <property type="term" value="P:mannose metabolic process"/>
    <property type="evidence" value="ECO:0007669"/>
    <property type="project" value="TreeGrafter"/>
</dbReference>
<keyword evidence="8 12" id="KW-0460">Magnesium</keyword>
<evidence type="ECO:0000256" key="13">
    <source>
        <dbReference type="RuleBase" id="RU361118"/>
    </source>
</evidence>
<dbReference type="GO" id="GO:0006487">
    <property type="term" value="P:protein N-linked glycosylation"/>
    <property type="evidence" value="ECO:0007669"/>
    <property type="project" value="TreeGrafter"/>
</dbReference>
<dbReference type="GO" id="GO:0004615">
    <property type="term" value="F:phosphomannomutase activity"/>
    <property type="evidence" value="ECO:0007669"/>
    <property type="project" value="UniProtKB-EC"/>
</dbReference>
<evidence type="ECO:0000256" key="8">
    <source>
        <dbReference type="ARBA" id="ARBA00022842"/>
    </source>
</evidence>
<name>A0A0D1ZEY9_9EURO</name>
<dbReference type="GO" id="GO:0005829">
    <property type="term" value="C:cytosol"/>
    <property type="evidence" value="ECO:0007669"/>
    <property type="project" value="TreeGrafter"/>
</dbReference>
<evidence type="ECO:0000256" key="2">
    <source>
        <dbReference type="ARBA" id="ARBA00004699"/>
    </source>
</evidence>
<dbReference type="PANTHER" id="PTHR10466">
    <property type="entry name" value="PHOSPHOMANNOMUTASE"/>
    <property type="match status" value="1"/>
</dbReference>
<evidence type="ECO:0000256" key="10">
    <source>
        <dbReference type="PIRSR" id="PIRSR605002-1"/>
    </source>
</evidence>
<dbReference type="EC" id="5.4.2.8" evidence="5 13"/>
<dbReference type="SUPFAM" id="SSF56784">
    <property type="entry name" value="HAD-like"/>
    <property type="match status" value="1"/>
</dbReference>
<feature type="binding site" evidence="11">
    <location>
        <position position="154"/>
    </location>
    <ligand>
        <name>alpha-D-mannose 1-phosphate</name>
        <dbReference type="ChEBI" id="CHEBI:58409"/>
    </ligand>
</feature>
<feature type="binding site" evidence="12">
    <location>
        <position position="244"/>
    </location>
    <ligand>
        <name>Mg(2+)</name>
        <dbReference type="ChEBI" id="CHEBI:18420"/>
        <label>1</label>
    </ligand>
</feature>
<evidence type="ECO:0000313" key="15">
    <source>
        <dbReference type="Proteomes" id="UP000054466"/>
    </source>
</evidence>
<feature type="active site" description="Proton donor/acceptor" evidence="10">
    <location>
        <position position="21"/>
    </location>
</feature>
<dbReference type="UniPathway" id="UPA00126">
    <property type="reaction ID" value="UER00424"/>
</dbReference>
<dbReference type="Gene3D" id="3.40.50.1000">
    <property type="entry name" value="HAD superfamily/HAD-like"/>
    <property type="match status" value="1"/>
</dbReference>
<comment type="function">
    <text evidence="13">Involved in the synthesis of the GDP-mannose and dolichol-phosphate-mannose required for a number of critical mannosyl transfer reactions.</text>
</comment>
<dbReference type="Gene3D" id="3.30.1240.20">
    <property type="match status" value="1"/>
</dbReference>
<evidence type="ECO:0000256" key="4">
    <source>
        <dbReference type="ARBA" id="ARBA00011738"/>
    </source>
</evidence>
<evidence type="ECO:0000256" key="9">
    <source>
        <dbReference type="ARBA" id="ARBA00023235"/>
    </source>
</evidence>
<feature type="binding site" evidence="11">
    <location>
        <position position="30"/>
    </location>
    <ligand>
        <name>alpha-D-mannose 1-phosphate</name>
        <dbReference type="ChEBI" id="CHEBI:58409"/>
    </ligand>
</feature>
<comment type="pathway">
    <text evidence="2 13">Nucleotide-sugar biosynthesis; GDP-alpha-D-mannose biosynthesis; alpha-D-mannose 1-phosphate from D-fructose 6-phosphate: step 2/2.</text>
</comment>
<dbReference type="SFLD" id="SFLDG01140">
    <property type="entry name" value="C2.B:_Phosphomannomutase_and_P"/>
    <property type="match status" value="1"/>
</dbReference>
<dbReference type="VEuPathDB" id="FungiDB:PV07_09456"/>
<feature type="binding site" evidence="12">
    <location>
        <position position="246"/>
    </location>
    <ligand>
        <name>Mg(2+)</name>
        <dbReference type="ChEBI" id="CHEBI:18420"/>
        <label>1</label>
    </ligand>
</feature>
<feature type="binding site" evidence="11">
    <location>
        <position position="147"/>
    </location>
    <ligand>
        <name>alpha-D-mannose 1-phosphate</name>
        <dbReference type="ChEBI" id="CHEBI:58409"/>
    </ligand>
</feature>
<dbReference type="STRING" id="569365.A0A0D1ZEY9"/>
<dbReference type="AlphaFoldDB" id="A0A0D1ZEY9"/>
<feature type="binding site" evidence="12">
    <location>
        <position position="249"/>
    </location>
    <ligand>
        <name>Mg(2+)</name>
        <dbReference type="ChEBI" id="CHEBI:18420"/>
        <label>1</label>
    </ligand>
</feature>
<evidence type="ECO:0000256" key="3">
    <source>
        <dbReference type="ARBA" id="ARBA00009736"/>
    </source>
</evidence>
<dbReference type="InterPro" id="IPR005002">
    <property type="entry name" value="PMM"/>
</dbReference>
<dbReference type="InterPro" id="IPR023214">
    <property type="entry name" value="HAD_sf"/>
</dbReference>
<feature type="binding site" evidence="12">
    <location>
        <position position="23"/>
    </location>
    <ligand>
        <name>Mg(2+)</name>
        <dbReference type="ChEBI" id="CHEBI:18420"/>
        <label>1</label>
    </ligand>
</feature>
<evidence type="ECO:0000256" key="5">
    <source>
        <dbReference type="ARBA" id="ARBA00012730"/>
    </source>
</evidence>
<feature type="binding site" evidence="12">
    <location>
        <position position="21"/>
    </location>
    <ligand>
        <name>Mg(2+)</name>
        <dbReference type="ChEBI" id="CHEBI:18420"/>
        <label>1</label>
    </ligand>
</feature>
<keyword evidence="7 12" id="KW-0479">Metal-binding</keyword>
<feature type="binding site" evidence="12">
    <location>
        <position position="232"/>
    </location>
    <ligand>
        <name>Mg(2+)</name>
        <dbReference type="ChEBI" id="CHEBI:18420"/>
        <label>2</label>
    </ligand>
</feature>
<dbReference type="HOGENOM" id="CLU_065642_0_1_1"/>
<dbReference type="RefSeq" id="XP_016246572.1">
    <property type="nucleotide sequence ID" value="XM_016396716.1"/>
</dbReference>
<sequence>MAELYPDLKDRPVKETVCLFDVDGTLTPARQSVSAEMLKTLSNLRHKCAIGFVGGSDLAKQQEQLGTPSLPVTTLFDFCFAENGLTAYRLGKPLASHSFIQWLGEEKYQKLAKFCLRYLSELEDLPRMRGTFIEFRNGMINVSPVGRNASKAERDEFEAWDKKSKCRPQMIEAIQKEFPDLGLTYSIGGQISFDVFPTGWDKTYCLQHIEAEADSSKGLSGIHYKNIHFFGDKAFKGGNDWEIYSDPRTIGHSVKGPEDTIAQLKEIFDV</sequence>
<comment type="subunit">
    <text evidence="4 13">Homodimer.</text>
</comment>
<dbReference type="SFLD" id="SFLDF00445">
    <property type="entry name" value="alpha-phosphomannomutase"/>
    <property type="match status" value="1"/>
</dbReference>
<evidence type="ECO:0000256" key="7">
    <source>
        <dbReference type="ARBA" id="ARBA00022723"/>
    </source>
</evidence>
<feature type="binding site" evidence="11">
    <location>
        <position position="136"/>
    </location>
    <ligand>
        <name>alpha-D-mannose 1-phosphate</name>
        <dbReference type="ChEBI" id="CHEBI:58409"/>
    </ligand>
</feature>
<dbReference type="NCBIfam" id="TIGR01484">
    <property type="entry name" value="HAD-SF-IIB"/>
    <property type="match status" value="1"/>
</dbReference>
<dbReference type="InterPro" id="IPR006379">
    <property type="entry name" value="HAD-SF_hydro_IIB"/>
</dbReference>
<dbReference type="SFLD" id="SFLDS00003">
    <property type="entry name" value="Haloacid_Dehalogenase"/>
    <property type="match status" value="1"/>
</dbReference>
<evidence type="ECO:0000256" key="6">
    <source>
        <dbReference type="ARBA" id="ARBA00022490"/>
    </source>
</evidence>
<dbReference type="FunFam" id="3.30.1240.20:FF:000001">
    <property type="entry name" value="Phosphomannomutase"/>
    <property type="match status" value="1"/>
</dbReference>
<dbReference type="OrthoDB" id="10264771at2759"/>
<feature type="binding site" evidence="11">
    <location>
        <position position="192"/>
    </location>
    <ligand>
        <name>alpha-D-mannose 1-phosphate</name>
        <dbReference type="ChEBI" id="CHEBI:58409"/>
    </ligand>
</feature>
<protein>
    <recommendedName>
        <fullName evidence="5 13">Phosphomannomutase</fullName>
        <ecNumber evidence="5 13">5.4.2.8</ecNumber>
    </recommendedName>
</protein>
<keyword evidence="6 13" id="KW-0963">Cytoplasm</keyword>
<keyword evidence="9 13" id="KW-0413">Isomerase</keyword>
<dbReference type="EMBL" id="KN847044">
    <property type="protein sequence ID" value="KIW26356.1"/>
    <property type="molecule type" value="Genomic_DNA"/>
</dbReference>
<accession>A0A0D1ZEY9</accession>
<comment type="subcellular location">
    <subcellularLocation>
        <location evidence="1 13">Cytoplasm</location>
    </subcellularLocation>
</comment>
<dbReference type="InterPro" id="IPR043169">
    <property type="entry name" value="PMM_cap"/>
</dbReference>
<comment type="cofactor">
    <cofactor evidence="12">
        <name>Mg(2+)</name>
        <dbReference type="ChEBI" id="CHEBI:18420"/>
    </cofactor>
</comment>
<dbReference type="CDD" id="cd02585">
    <property type="entry name" value="HAD_PMM"/>
    <property type="match status" value="1"/>
</dbReference>
<evidence type="ECO:0000313" key="14">
    <source>
        <dbReference type="EMBL" id="KIW26356.1"/>
    </source>
</evidence>
<proteinExistence type="inferred from homology"/>
<feature type="binding site" evidence="11">
    <location>
        <position position="194"/>
    </location>
    <ligand>
        <name>alpha-D-mannose 1-phosphate</name>
        <dbReference type="ChEBI" id="CHEBI:58409"/>
    </ligand>
</feature>
<dbReference type="GO" id="GO:0046872">
    <property type="term" value="F:metal ion binding"/>
    <property type="evidence" value="ECO:0007669"/>
    <property type="project" value="UniProtKB-KW"/>
</dbReference>
<dbReference type="GO" id="GO:0009298">
    <property type="term" value="P:GDP-mannose biosynthetic process"/>
    <property type="evidence" value="ECO:0007669"/>
    <property type="project" value="UniProtKB-UniPathway"/>
</dbReference>
<comment type="similarity">
    <text evidence="3 13">Belongs to the eukaryotic PMM family.</text>
</comment>
<gene>
    <name evidence="14" type="ORF">PV07_09456</name>
</gene>
<evidence type="ECO:0000256" key="1">
    <source>
        <dbReference type="ARBA" id="ARBA00004496"/>
    </source>
</evidence>
<evidence type="ECO:0000256" key="12">
    <source>
        <dbReference type="PIRSR" id="PIRSR605002-3"/>
    </source>
</evidence>
<dbReference type="SFLD" id="SFLDG01143">
    <property type="entry name" value="C2.B.3:_Phosphomannomutase_Lik"/>
    <property type="match status" value="1"/>
</dbReference>
<dbReference type="GeneID" id="27348650"/>
<dbReference type="InterPro" id="IPR036412">
    <property type="entry name" value="HAD-like_sf"/>
</dbReference>